<gene>
    <name evidence="1" type="ORF">BDQ12DRAFT_360124</name>
</gene>
<keyword evidence="2" id="KW-1185">Reference proteome</keyword>
<reference evidence="1 2" key="1">
    <citation type="journal article" date="2019" name="Nat. Ecol. Evol.">
        <title>Megaphylogeny resolves global patterns of mushroom evolution.</title>
        <authorList>
            <person name="Varga T."/>
            <person name="Krizsan K."/>
            <person name="Foldi C."/>
            <person name="Dima B."/>
            <person name="Sanchez-Garcia M."/>
            <person name="Sanchez-Ramirez S."/>
            <person name="Szollosi G.J."/>
            <person name="Szarkandi J.G."/>
            <person name="Papp V."/>
            <person name="Albert L."/>
            <person name="Andreopoulos W."/>
            <person name="Angelini C."/>
            <person name="Antonin V."/>
            <person name="Barry K.W."/>
            <person name="Bougher N.L."/>
            <person name="Buchanan P."/>
            <person name="Buyck B."/>
            <person name="Bense V."/>
            <person name="Catcheside P."/>
            <person name="Chovatia M."/>
            <person name="Cooper J."/>
            <person name="Damon W."/>
            <person name="Desjardin D."/>
            <person name="Finy P."/>
            <person name="Geml J."/>
            <person name="Haridas S."/>
            <person name="Hughes K."/>
            <person name="Justo A."/>
            <person name="Karasinski D."/>
            <person name="Kautmanova I."/>
            <person name="Kiss B."/>
            <person name="Kocsube S."/>
            <person name="Kotiranta H."/>
            <person name="LaButti K.M."/>
            <person name="Lechner B.E."/>
            <person name="Liimatainen K."/>
            <person name="Lipzen A."/>
            <person name="Lukacs Z."/>
            <person name="Mihaltcheva S."/>
            <person name="Morgado L.N."/>
            <person name="Niskanen T."/>
            <person name="Noordeloos M.E."/>
            <person name="Ohm R.A."/>
            <person name="Ortiz-Santana B."/>
            <person name="Ovrebo C."/>
            <person name="Racz N."/>
            <person name="Riley R."/>
            <person name="Savchenko A."/>
            <person name="Shiryaev A."/>
            <person name="Soop K."/>
            <person name="Spirin V."/>
            <person name="Szebenyi C."/>
            <person name="Tomsovsky M."/>
            <person name="Tulloss R.E."/>
            <person name="Uehling J."/>
            <person name="Grigoriev I.V."/>
            <person name="Vagvolgyi C."/>
            <person name="Papp T."/>
            <person name="Martin F.M."/>
            <person name="Miettinen O."/>
            <person name="Hibbett D.S."/>
            <person name="Nagy L.G."/>
        </authorList>
    </citation>
    <scope>NUCLEOTIDE SEQUENCE [LARGE SCALE GENOMIC DNA]</scope>
    <source>
        <strain evidence="1 2">CBS 166.37</strain>
    </source>
</reference>
<name>A0A5C3LQP8_9AGAR</name>
<evidence type="ECO:0000313" key="1">
    <source>
        <dbReference type="EMBL" id="TFK34638.1"/>
    </source>
</evidence>
<proteinExistence type="predicted"/>
<dbReference type="EMBL" id="ML213629">
    <property type="protein sequence ID" value="TFK34638.1"/>
    <property type="molecule type" value="Genomic_DNA"/>
</dbReference>
<sequence>MLAGHVDERKVCTGVECTSPRHPLSLAHTDVSTRTACINSSSTQISLPSASIFLASISHTPILTSLLQTPINAYTSPPPARLASTPPMITAQIALSNLIIAHFQSAVRISTPITDQPKTRSSSFLPSFLLPSPLRFLCLLLSISSFLY</sequence>
<accession>A0A5C3LQP8</accession>
<dbReference type="Proteomes" id="UP000308652">
    <property type="component" value="Unassembled WGS sequence"/>
</dbReference>
<evidence type="ECO:0000313" key="2">
    <source>
        <dbReference type="Proteomes" id="UP000308652"/>
    </source>
</evidence>
<protein>
    <submittedName>
        <fullName evidence="1">Uncharacterized protein</fullName>
    </submittedName>
</protein>
<organism evidence="1 2">
    <name type="scientific">Crucibulum laeve</name>
    <dbReference type="NCBI Taxonomy" id="68775"/>
    <lineage>
        <taxon>Eukaryota</taxon>
        <taxon>Fungi</taxon>
        <taxon>Dikarya</taxon>
        <taxon>Basidiomycota</taxon>
        <taxon>Agaricomycotina</taxon>
        <taxon>Agaricomycetes</taxon>
        <taxon>Agaricomycetidae</taxon>
        <taxon>Agaricales</taxon>
        <taxon>Agaricineae</taxon>
        <taxon>Nidulariaceae</taxon>
        <taxon>Crucibulum</taxon>
    </lineage>
</organism>
<dbReference type="AlphaFoldDB" id="A0A5C3LQP8"/>